<reference evidence="7" key="2">
    <citation type="submission" date="2018-07" db="EMBL/GenBank/DDBJ databases">
        <authorList>
            <person name="Quirk P.G."/>
            <person name="Krulwich T.A."/>
        </authorList>
    </citation>
    <scope>NUCLEOTIDE SEQUENCE</scope>
</reference>
<protein>
    <submittedName>
        <fullName evidence="7">CSON002585 protein</fullName>
    </submittedName>
</protein>
<dbReference type="InterPro" id="IPR000172">
    <property type="entry name" value="GMC_OxRdtase_N"/>
</dbReference>
<dbReference type="InterPro" id="IPR036188">
    <property type="entry name" value="FAD/NAD-bd_sf"/>
</dbReference>
<feature type="binding site" evidence="2">
    <location>
        <position position="196"/>
    </location>
    <ligand>
        <name>FAD</name>
        <dbReference type="ChEBI" id="CHEBI:57692"/>
    </ligand>
</feature>
<dbReference type="InterPro" id="IPR012132">
    <property type="entry name" value="GMC_OxRdtase"/>
</dbReference>
<dbReference type="PROSITE" id="PS00624">
    <property type="entry name" value="GMC_OXRED_2"/>
    <property type="match status" value="1"/>
</dbReference>
<dbReference type="VEuPathDB" id="VectorBase:CSON002585"/>
<dbReference type="Gene3D" id="3.30.560.10">
    <property type="entry name" value="Glucose Oxidase, domain 3"/>
    <property type="match status" value="3"/>
</dbReference>
<keyword evidence="2 3" id="KW-0274">FAD</keyword>
<dbReference type="Pfam" id="PF05199">
    <property type="entry name" value="GMC_oxred_C"/>
    <property type="match status" value="1"/>
</dbReference>
<dbReference type="EMBL" id="UFQS01000142">
    <property type="protein sequence ID" value="SSX00434.1"/>
    <property type="molecule type" value="Genomic_DNA"/>
</dbReference>
<feature type="domain" description="Glucose-methanol-choline oxidoreductase N-terminal" evidence="4">
    <location>
        <begin position="107"/>
        <end position="130"/>
    </location>
</feature>
<evidence type="ECO:0000256" key="3">
    <source>
        <dbReference type="RuleBase" id="RU003968"/>
    </source>
</evidence>
<name>A0A336LS55_CULSO</name>
<evidence type="ECO:0000313" key="7">
    <source>
        <dbReference type="EMBL" id="SSX20814.1"/>
    </source>
</evidence>
<feature type="domain" description="Glucose-methanol-choline oxidoreductase N-terminal" evidence="5">
    <location>
        <begin position="233"/>
        <end position="247"/>
    </location>
</feature>
<dbReference type="AlphaFoldDB" id="A0A336LS55"/>
<comment type="similarity">
    <text evidence="1 3">Belongs to the GMC oxidoreductase family.</text>
</comment>
<evidence type="ECO:0000259" key="5">
    <source>
        <dbReference type="PROSITE" id="PS00624"/>
    </source>
</evidence>
<comment type="cofactor">
    <cofactor evidence="2">
        <name>FAD</name>
        <dbReference type="ChEBI" id="CHEBI:57692"/>
    </cofactor>
</comment>
<dbReference type="EMBL" id="UFQT01000142">
    <property type="protein sequence ID" value="SSX20814.1"/>
    <property type="molecule type" value="Genomic_DNA"/>
</dbReference>
<dbReference type="PANTHER" id="PTHR11552">
    <property type="entry name" value="GLUCOSE-METHANOL-CHOLINE GMC OXIDOREDUCTASE"/>
    <property type="match status" value="1"/>
</dbReference>
<dbReference type="SUPFAM" id="SSF51905">
    <property type="entry name" value="FAD/NAD(P)-binding domain"/>
    <property type="match status" value="1"/>
</dbReference>
<gene>
    <name evidence="7" type="primary">CSON002585</name>
</gene>
<sequence length="479" mass="53234">MGALSYYRYESLDPESRIVDQDNLLSSYDFIIIGGGSAGAVVASRLSEVNRWNVLLIEAGPDENEISDVPSLSAYLQLSKLDWQYKTESLNSSCLGMQFNRCNWPRGKVLGGSSVLNYMIYVRGNANDFNLWESLGNNEAGSELGYDNRDINGERQTGFMIAQGTIRRGSRCSTAKAFLRPVRLRPNIHFSLNSFVTKLEIEPTSKKVKGVHFVKNGKPLFIHAKKEVILAAGALNTPQILMLSGIGPAHHLKSFGIPVIQNLQVGENLQDHVGIGGLTFLVDKPVTIIQDRFQPTAITSQYVLNERGPMTSLGGLEGVAFVNTKYANTSIDWPDIQFHMAPARPHSRGTVKLKSKNPFDYPLFNPNYFHDDRDIRTLVEGGKIALKVANANVFKQFGSKVHALPLPNCAKFKFMSDKYIECHARTISMTIYHPVGTAKMGPHWDNNAVVDSRLRVYAVVMIGEKGADMIKEDYGFLSR</sequence>
<proteinExistence type="inferred from homology"/>
<accession>A0A336LS55</accession>
<evidence type="ECO:0000256" key="1">
    <source>
        <dbReference type="ARBA" id="ARBA00010790"/>
    </source>
</evidence>
<dbReference type="OMA" id="ECHARTI"/>
<dbReference type="PIRSF" id="PIRSF000137">
    <property type="entry name" value="Alcohol_oxidase"/>
    <property type="match status" value="1"/>
</dbReference>
<organism evidence="7">
    <name type="scientific">Culicoides sonorensis</name>
    <name type="common">Biting midge</name>
    <dbReference type="NCBI Taxonomy" id="179676"/>
    <lineage>
        <taxon>Eukaryota</taxon>
        <taxon>Metazoa</taxon>
        <taxon>Ecdysozoa</taxon>
        <taxon>Arthropoda</taxon>
        <taxon>Hexapoda</taxon>
        <taxon>Insecta</taxon>
        <taxon>Pterygota</taxon>
        <taxon>Neoptera</taxon>
        <taxon>Endopterygota</taxon>
        <taxon>Diptera</taxon>
        <taxon>Nematocera</taxon>
        <taxon>Chironomoidea</taxon>
        <taxon>Ceratopogonidae</taxon>
        <taxon>Ceratopogoninae</taxon>
        <taxon>Culicoides</taxon>
        <taxon>Monoculicoides</taxon>
    </lineage>
</organism>
<dbReference type="GO" id="GO:0016614">
    <property type="term" value="F:oxidoreductase activity, acting on CH-OH group of donors"/>
    <property type="evidence" value="ECO:0007669"/>
    <property type="project" value="InterPro"/>
</dbReference>
<dbReference type="Pfam" id="PF00732">
    <property type="entry name" value="GMC_oxred_N"/>
    <property type="match status" value="2"/>
</dbReference>
<evidence type="ECO:0000313" key="6">
    <source>
        <dbReference type="EMBL" id="SSX00434.1"/>
    </source>
</evidence>
<dbReference type="Gene3D" id="3.50.50.60">
    <property type="entry name" value="FAD/NAD(P)-binding domain"/>
    <property type="match status" value="3"/>
</dbReference>
<dbReference type="InterPro" id="IPR007867">
    <property type="entry name" value="GMC_OxRtase_C"/>
</dbReference>
<dbReference type="PROSITE" id="PS00623">
    <property type="entry name" value="GMC_OXRED_1"/>
    <property type="match status" value="1"/>
</dbReference>
<dbReference type="PANTHER" id="PTHR11552:SF215">
    <property type="entry name" value="FI02019P"/>
    <property type="match status" value="1"/>
</dbReference>
<dbReference type="GO" id="GO:0050660">
    <property type="term" value="F:flavin adenine dinucleotide binding"/>
    <property type="evidence" value="ECO:0007669"/>
    <property type="project" value="InterPro"/>
</dbReference>
<dbReference type="SUPFAM" id="SSF54373">
    <property type="entry name" value="FAD-linked reductases, C-terminal domain"/>
    <property type="match status" value="1"/>
</dbReference>
<evidence type="ECO:0000256" key="2">
    <source>
        <dbReference type="PIRSR" id="PIRSR000137-2"/>
    </source>
</evidence>
<evidence type="ECO:0000259" key="4">
    <source>
        <dbReference type="PROSITE" id="PS00623"/>
    </source>
</evidence>
<feature type="binding site" evidence="2">
    <location>
        <position position="109"/>
    </location>
    <ligand>
        <name>FAD</name>
        <dbReference type="ChEBI" id="CHEBI:57692"/>
    </ligand>
</feature>
<keyword evidence="3" id="KW-0285">Flavoprotein</keyword>
<reference evidence="6" key="1">
    <citation type="submission" date="2018-04" db="EMBL/GenBank/DDBJ databases">
        <authorList>
            <person name="Go L.Y."/>
            <person name="Mitchell J.A."/>
        </authorList>
    </citation>
    <scope>NUCLEOTIDE SEQUENCE</scope>
    <source>
        <tissue evidence="6">Whole organism</tissue>
    </source>
</reference>